<dbReference type="EMBL" id="WIGN01000236">
    <property type="protein sequence ID" value="KAF6803502.1"/>
    <property type="molecule type" value="Genomic_DNA"/>
</dbReference>
<dbReference type="InterPro" id="IPR007905">
    <property type="entry name" value="EBP"/>
</dbReference>
<keyword evidence="11" id="KW-0753">Steroid metabolism</keyword>
<gene>
    <name evidence="16" type="ORF">CSOJ01_10861</name>
</gene>
<keyword evidence="6 13" id="KW-1133">Transmembrane helix</keyword>
<organism evidence="16 17">
    <name type="scientific">Colletotrichum sojae</name>
    <dbReference type="NCBI Taxonomy" id="2175907"/>
    <lineage>
        <taxon>Eukaryota</taxon>
        <taxon>Fungi</taxon>
        <taxon>Dikarya</taxon>
        <taxon>Ascomycota</taxon>
        <taxon>Pezizomycotina</taxon>
        <taxon>Sordariomycetes</taxon>
        <taxon>Hypocreomycetidae</taxon>
        <taxon>Glomerellales</taxon>
        <taxon>Glomerellaceae</taxon>
        <taxon>Colletotrichum</taxon>
        <taxon>Colletotrichum orchidearum species complex</taxon>
    </lineage>
</organism>
<feature type="transmembrane region" description="Helical" evidence="14">
    <location>
        <begin position="36"/>
        <end position="54"/>
    </location>
</feature>
<feature type="transmembrane region" description="Helical" evidence="14">
    <location>
        <begin position="74"/>
        <end position="93"/>
    </location>
</feature>
<comment type="caution">
    <text evidence="16">The sequence shown here is derived from an EMBL/GenBank/DDBJ whole genome shotgun (WGS) entry which is preliminary data.</text>
</comment>
<evidence type="ECO:0000256" key="4">
    <source>
        <dbReference type="ARBA" id="ARBA00022692"/>
    </source>
</evidence>
<keyword evidence="7" id="KW-0756">Sterol biosynthesis</keyword>
<dbReference type="GO" id="GO:0047750">
    <property type="term" value="F:cholestenol delta-isomerase activity"/>
    <property type="evidence" value="ECO:0007669"/>
    <property type="project" value="InterPro"/>
</dbReference>
<keyword evidence="5" id="KW-0752">Steroid biosynthesis</keyword>
<evidence type="ECO:0000256" key="7">
    <source>
        <dbReference type="ARBA" id="ARBA00023011"/>
    </source>
</evidence>
<protein>
    <submittedName>
        <fullName evidence="16">Emopamil binding protein</fullName>
    </submittedName>
</protein>
<dbReference type="GO" id="GO:0016126">
    <property type="term" value="P:sterol biosynthetic process"/>
    <property type="evidence" value="ECO:0007669"/>
    <property type="project" value="UniProtKB-KW"/>
</dbReference>
<reference evidence="16 17" key="1">
    <citation type="journal article" date="2020" name="Phytopathology">
        <title>Genome Sequence Resources of Colletotrichum truncatum, C. plurivorum, C. musicola, and C. sojae: Four Species Pathogenic to Soybean (Glycine max).</title>
        <authorList>
            <person name="Rogerio F."/>
            <person name="Boufleur T.R."/>
            <person name="Ciampi-Guillardi M."/>
            <person name="Sukno S.A."/>
            <person name="Thon M.R."/>
            <person name="Massola Junior N.S."/>
            <person name="Baroncelli R."/>
        </authorList>
    </citation>
    <scope>NUCLEOTIDE SEQUENCE [LARGE SCALE GENOMIC DNA]</scope>
    <source>
        <strain evidence="16 17">LFN0009</strain>
    </source>
</reference>
<name>A0A8H6IZ08_9PEZI</name>
<evidence type="ECO:0000313" key="16">
    <source>
        <dbReference type="EMBL" id="KAF6803502.1"/>
    </source>
</evidence>
<accession>A0A8H6IZ08</accession>
<dbReference type="PANTHER" id="PTHR14207:SF0">
    <property type="entry name" value="3-BETA-HYDROXYSTEROID-DELTA(8),DELTA(7)-ISOMERASE"/>
    <property type="match status" value="1"/>
</dbReference>
<comment type="subcellular location">
    <subcellularLocation>
        <location evidence="1">Membrane</location>
        <topology evidence="1">Multi-pass membrane protein</topology>
    </subcellularLocation>
</comment>
<evidence type="ECO:0000256" key="2">
    <source>
        <dbReference type="ARBA" id="ARBA00008337"/>
    </source>
</evidence>
<keyword evidence="8" id="KW-0443">Lipid metabolism</keyword>
<feature type="transmembrane region" description="Helical" evidence="14">
    <location>
        <begin position="132"/>
        <end position="150"/>
    </location>
</feature>
<dbReference type="GO" id="GO:0000247">
    <property type="term" value="F:C-8 sterol isomerase activity"/>
    <property type="evidence" value="ECO:0007669"/>
    <property type="project" value="TreeGrafter"/>
</dbReference>
<keyword evidence="9 13" id="KW-0472">Membrane</keyword>
<dbReference type="InterPro" id="IPR033118">
    <property type="entry name" value="EXPERA"/>
</dbReference>
<dbReference type="GO" id="GO:0016020">
    <property type="term" value="C:membrane"/>
    <property type="evidence" value="ECO:0007669"/>
    <property type="project" value="UniProtKB-SubCell"/>
</dbReference>
<sequence>MGSPLASDAARVLHPYYPLNAPLNHFAANETPVDTLLLFFGGILSCVVITAIAAARMGAKRAHVILTVADHLSVAWFALCALTLTGVTGYFIFNHARLASLQTLFAQLWKEYSLSDSRYLTSDPFMLSVESFTVFVWGPLCWAIVASIAFRSKLRRPLSIVMCVGHLYGVALYYSTSLAELYFSGVSRSRPEFLYFWVYYVGLNGPWVVVPACMSPFPSNPKRRDNADSKELGKCCCIRTCFASVRSQKASKT</sequence>
<dbReference type="GO" id="GO:0005783">
    <property type="term" value="C:endoplasmic reticulum"/>
    <property type="evidence" value="ECO:0007669"/>
    <property type="project" value="TreeGrafter"/>
</dbReference>
<evidence type="ECO:0000256" key="5">
    <source>
        <dbReference type="ARBA" id="ARBA00022955"/>
    </source>
</evidence>
<evidence type="ECO:0000313" key="17">
    <source>
        <dbReference type="Proteomes" id="UP000652219"/>
    </source>
</evidence>
<keyword evidence="3" id="KW-0444">Lipid biosynthesis</keyword>
<keyword evidence="12" id="KW-0413">Isomerase</keyword>
<evidence type="ECO:0000256" key="13">
    <source>
        <dbReference type="PROSITE-ProRule" id="PRU01087"/>
    </source>
</evidence>
<dbReference type="GO" id="GO:0004769">
    <property type="term" value="F:steroid Delta-isomerase activity"/>
    <property type="evidence" value="ECO:0007669"/>
    <property type="project" value="TreeGrafter"/>
</dbReference>
<comment type="similarity">
    <text evidence="2">Belongs to the EBP family.</text>
</comment>
<evidence type="ECO:0000259" key="15">
    <source>
        <dbReference type="PROSITE" id="PS51751"/>
    </source>
</evidence>
<feature type="transmembrane region" description="Helical" evidence="14">
    <location>
        <begin position="157"/>
        <end position="174"/>
    </location>
</feature>
<feature type="domain" description="EXPERA" evidence="15">
    <location>
        <begin position="69"/>
        <end position="215"/>
    </location>
</feature>
<dbReference type="AlphaFoldDB" id="A0A8H6IZ08"/>
<dbReference type="PROSITE" id="PS51751">
    <property type="entry name" value="EXPERA"/>
    <property type="match status" value="1"/>
</dbReference>
<dbReference type="Pfam" id="PF05241">
    <property type="entry name" value="EBP"/>
    <property type="match status" value="1"/>
</dbReference>
<evidence type="ECO:0000256" key="9">
    <source>
        <dbReference type="ARBA" id="ARBA00023136"/>
    </source>
</evidence>
<evidence type="ECO:0000256" key="10">
    <source>
        <dbReference type="ARBA" id="ARBA00023166"/>
    </source>
</evidence>
<dbReference type="PANTHER" id="PTHR14207">
    <property type="entry name" value="STEROL ISOMERASE"/>
    <property type="match status" value="1"/>
</dbReference>
<evidence type="ECO:0000256" key="3">
    <source>
        <dbReference type="ARBA" id="ARBA00022516"/>
    </source>
</evidence>
<evidence type="ECO:0000256" key="1">
    <source>
        <dbReference type="ARBA" id="ARBA00004141"/>
    </source>
</evidence>
<keyword evidence="10" id="KW-1207">Sterol metabolism</keyword>
<evidence type="ECO:0000256" key="11">
    <source>
        <dbReference type="ARBA" id="ARBA00023221"/>
    </source>
</evidence>
<dbReference type="Proteomes" id="UP000652219">
    <property type="component" value="Unassembled WGS sequence"/>
</dbReference>
<evidence type="ECO:0000256" key="12">
    <source>
        <dbReference type="ARBA" id="ARBA00023235"/>
    </source>
</evidence>
<evidence type="ECO:0000256" key="14">
    <source>
        <dbReference type="SAM" id="Phobius"/>
    </source>
</evidence>
<feature type="transmembrane region" description="Helical" evidence="14">
    <location>
        <begin position="194"/>
        <end position="214"/>
    </location>
</feature>
<evidence type="ECO:0000256" key="8">
    <source>
        <dbReference type="ARBA" id="ARBA00023098"/>
    </source>
</evidence>
<keyword evidence="17" id="KW-1185">Reference proteome</keyword>
<evidence type="ECO:0000256" key="6">
    <source>
        <dbReference type="ARBA" id="ARBA00022989"/>
    </source>
</evidence>
<keyword evidence="4 13" id="KW-0812">Transmembrane</keyword>
<proteinExistence type="inferred from homology"/>